<feature type="compositionally biased region" description="Basic and acidic residues" evidence="4">
    <location>
        <begin position="399"/>
        <end position="426"/>
    </location>
</feature>
<dbReference type="Pfam" id="PF02902">
    <property type="entry name" value="Peptidase_C48"/>
    <property type="match status" value="1"/>
</dbReference>
<keyword evidence="8" id="KW-1185">Reference proteome</keyword>
<dbReference type="EMBL" id="JADBGQ010000005">
    <property type="protein sequence ID" value="KAG5397551.1"/>
    <property type="molecule type" value="Genomic_DNA"/>
</dbReference>
<reference evidence="7 8" key="1">
    <citation type="submission" date="2021-03" db="EMBL/GenBank/DDBJ databases">
        <authorList>
            <person name="King G.J."/>
            <person name="Bancroft I."/>
            <person name="Baten A."/>
            <person name="Bloomfield J."/>
            <person name="Borpatragohain P."/>
            <person name="He Z."/>
            <person name="Irish N."/>
            <person name="Irwin J."/>
            <person name="Liu K."/>
            <person name="Mauleon R.P."/>
            <person name="Moore J."/>
            <person name="Morris R."/>
            <person name="Ostergaard L."/>
            <person name="Wang B."/>
            <person name="Wells R."/>
        </authorList>
    </citation>
    <scope>NUCLEOTIDE SEQUENCE [LARGE SCALE GENOMIC DNA]</scope>
    <source>
        <strain evidence="7">R-o-18</strain>
        <tissue evidence="7">Leaf</tissue>
    </source>
</reference>
<dbReference type="InterPro" id="IPR003653">
    <property type="entry name" value="Peptidase_C48_C"/>
</dbReference>
<evidence type="ECO:0008006" key="9">
    <source>
        <dbReference type="Google" id="ProtNLM"/>
    </source>
</evidence>
<dbReference type="InterPro" id="IPR038765">
    <property type="entry name" value="Papain-like_cys_pep_sf"/>
</dbReference>
<evidence type="ECO:0000259" key="6">
    <source>
        <dbReference type="Pfam" id="PF09331"/>
    </source>
</evidence>
<feature type="domain" description="Ubiquitin-like protease family profile" evidence="5">
    <location>
        <begin position="498"/>
        <end position="549"/>
    </location>
</feature>
<protein>
    <recommendedName>
        <fullName evidence="9">Ubiquitin-like protease family profile domain-containing protein</fullName>
    </recommendedName>
</protein>
<dbReference type="PANTHER" id="PTHR48449:SF1">
    <property type="entry name" value="DUF1985 DOMAIN-CONTAINING PROTEIN"/>
    <property type="match status" value="1"/>
</dbReference>
<comment type="similarity">
    <text evidence="1">Belongs to the peptidase C48 family.</text>
</comment>
<keyword evidence="2" id="KW-0645">Protease</keyword>
<gene>
    <name evidence="7" type="primary">A05p029850.1_BraROA</name>
    <name evidence="7" type="ORF">IGI04_019365</name>
</gene>
<comment type="caution">
    <text evidence="7">The sequence shown here is derived from an EMBL/GenBank/DDBJ whole genome shotgun (WGS) entry which is preliminary data.</text>
</comment>
<feature type="domain" description="DUF1985" evidence="6">
    <location>
        <begin position="16"/>
        <end position="157"/>
    </location>
</feature>
<evidence type="ECO:0000256" key="1">
    <source>
        <dbReference type="ARBA" id="ARBA00005234"/>
    </source>
</evidence>
<dbReference type="SUPFAM" id="SSF54001">
    <property type="entry name" value="Cysteine proteinases"/>
    <property type="match status" value="1"/>
</dbReference>
<dbReference type="Gene3D" id="3.40.395.10">
    <property type="entry name" value="Adenoviral Proteinase, Chain A"/>
    <property type="match status" value="1"/>
</dbReference>
<evidence type="ECO:0000313" key="8">
    <source>
        <dbReference type="Proteomes" id="UP000823674"/>
    </source>
</evidence>
<evidence type="ECO:0000259" key="5">
    <source>
        <dbReference type="Pfam" id="PF02902"/>
    </source>
</evidence>
<feature type="region of interest" description="Disordered" evidence="4">
    <location>
        <begin position="356"/>
        <end position="443"/>
    </location>
</feature>
<dbReference type="PANTHER" id="PTHR48449">
    <property type="entry name" value="DUF1985 DOMAIN-CONTAINING PROTEIN"/>
    <property type="match status" value="1"/>
</dbReference>
<evidence type="ECO:0000256" key="3">
    <source>
        <dbReference type="ARBA" id="ARBA00022801"/>
    </source>
</evidence>
<evidence type="ECO:0000313" key="7">
    <source>
        <dbReference type="EMBL" id="KAG5397551.1"/>
    </source>
</evidence>
<evidence type="ECO:0000256" key="4">
    <source>
        <dbReference type="SAM" id="MobiDB-lite"/>
    </source>
</evidence>
<proteinExistence type="inferred from homology"/>
<organism evidence="7 8">
    <name type="scientific">Brassica rapa subsp. trilocularis</name>
    <dbReference type="NCBI Taxonomy" id="1813537"/>
    <lineage>
        <taxon>Eukaryota</taxon>
        <taxon>Viridiplantae</taxon>
        <taxon>Streptophyta</taxon>
        <taxon>Embryophyta</taxon>
        <taxon>Tracheophyta</taxon>
        <taxon>Spermatophyta</taxon>
        <taxon>Magnoliopsida</taxon>
        <taxon>eudicotyledons</taxon>
        <taxon>Gunneridae</taxon>
        <taxon>Pentapetalae</taxon>
        <taxon>rosids</taxon>
        <taxon>malvids</taxon>
        <taxon>Brassicales</taxon>
        <taxon>Brassicaceae</taxon>
        <taxon>Brassiceae</taxon>
        <taxon>Brassica</taxon>
    </lineage>
</organism>
<name>A0ABQ7MJ26_BRACM</name>
<sequence length="580" mass="65539">MNLEFSWSSTLVHYVLSRQLYCKKRHELWFLIEKQPARFSIFEFQDITGLNCEPLPNTMIVEDVEKSNSFWALFNLRRTRSTPSAEDICTLCQSPDVCRFWSREDQIRLCYLAILTGGLLALDRREAISPAKAKLLMDLKIFEQNPWGRVAFIELVQQIKDATAKKIKENSSYVCKGSDGPCLVGFNGKCGKLALSAILEQEKVTCMCERSLDEVHPVWEDPGEDPEIDNLMEFLRQDNSLSTITWQALPEYPLTPIECNNRSLVASQRKSKKAKKVARNGQENIADVGEKRGDIFLQLLSAKVEGLEKQLNSEPVSALFQSAVANTVDNLASRITQLEEIMLLEKPANDRFSYTKLPAKPAKTEGSKGMTTVQGTYGPQDPGQGDKEEGKQGTDGPQDPEKEGDKEEVKQVREDHPDNPEEKNTIEDIEEEHPFEGQGINAGRSSYSTRTLFPFFSCRDSVYPIGSETRALNFFTVFMKPRAWLTDEVGDLTFDTYLGVPQAKSPYGDCGVYALKFLECLMLGVPFSRYYLKDTRMEQVRKNLAAAMYVETAGANESMHDPKFLAIAIDEATKDREERN</sequence>
<keyword evidence="3" id="KW-0378">Hydrolase</keyword>
<dbReference type="Pfam" id="PF09331">
    <property type="entry name" value="DUF1985"/>
    <property type="match status" value="1"/>
</dbReference>
<accession>A0ABQ7MJ26</accession>
<dbReference type="InterPro" id="IPR015410">
    <property type="entry name" value="DUF1985"/>
</dbReference>
<dbReference type="Proteomes" id="UP000823674">
    <property type="component" value="Chromosome A05"/>
</dbReference>
<evidence type="ECO:0000256" key="2">
    <source>
        <dbReference type="ARBA" id="ARBA00022670"/>
    </source>
</evidence>